<reference evidence="1" key="1">
    <citation type="submission" date="2022-03" db="EMBL/GenBank/DDBJ databases">
        <authorList>
            <person name="Sayadi A."/>
        </authorList>
    </citation>
    <scope>NUCLEOTIDE SEQUENCE</scope>
</reference>
<gene>
    <name evidence="1" type="ORF">ACAOBT_LOCUS13338</name>
</gene>
<evidence type="ECO:0000313" key="1">
    <source>
        <dbReference type="EMBL" id="CAH1979181.1"/>
    </source>
</evidence>
<protein>
    <submittedName>
        <fullName evidence="1">Uncharacterized protein</fullName>
    </submittedName>
</protein>
<name>A0A9P0KP30_ACAOB</name>
<organism evidence="1 2">
    <name type="scientific">Acanthoscelides obtectus</name>
    <name type="common">Bean weevil</name>
    <name type="synonym">Bruchus obtectus</name>
    <dbReference type="NCBI Taxonomy" id="200917"/>
    <lineage>
        <taxon>Eukaryota</taxon>
        <taxon>Metazoa</taxon>
        <taxon>Ecdysozoa</taxon>
        <taxon>Arthropoda</taxon>
        <taxon>Hexapoda</taxon>
        <taxon>Insecta</taxon>
        <taxon>Pterygota</taxon>
        <taxon>Neoptera</taxon>
        <taxon>Endopterygota</taxon>
        <taxon>Coleoptera</taxon>
        <taxon>Polyphaga</taxon>
        <taxon>Cucujiformia</taxon>
        <taxon>Chrysomeloidea</taxon>
        <taxon>Chrysomelidae</taxon>
        <taxon>Bruchinae</taxon>
        <taxon>Bruchini</taxon>
        <taxon>Acanthoscelides</taxon>
    </lineage>
</organism>
<sequence>MRRIQSGNANKVKLGRKSYLSPEHERRLVDYIKKMEKMGFALTPVDVKKIAYSFAICNNIEYNFNPEKKEAGHD</sequence>
<dbReference type="AlphaFoldDB" id="A0A9P0KP30"/>
<comment type="caution">
    <text evidence="1">The sequence shown here is derived from an EMBL/GenBank/DDBJ whole genome shotgun (WGS) entry which is preliminary data.</text>
</comment>
<keyword evidence="2" id="KW-1185">Reference proteome</keyword>
<dbReference type="Proteomes" id="UP001152888">
    <property type="component" value="Unassembled WGS sequence"/>
</dbReference>
<dbReference type="EMBL" id="CAKOFQ010006876">
    <property type="protein sequence ID" value="CAH1979181.1"/>
    <property type="molecule type" value="Genomic_DNA"/>
</dbReference>
<proteinExistence type="predicted"/>
<dbReference type="OrthoDB" id="6741597at2759"/>
<evidence type="ECO:0000313" key="2">
    <source>
        <dbReference type="Proteomes" id="UP001152888"/>
    </source>
</evidence>
<accession>A0A9P0KP30</accession>